<dbReference type="EMBL" id="NVCO01000007">
    <property type="protein sequence ID" value="PFT50730.1"/>
    <property type="molecule type" value="Genomic_DNA"/>
</dbReference>
<protein>
    <submittedName>
        <fullName evidence="1">Uncharacterized protein</fullName>
    </submittedName>
</protein>
<sequence length="168" mass="19211">MKNRLSTNLIGIIDGLVRDNKTLAKYLENNVSNPLTCKSFVDSEKYDCTKLIMTKVFPFPFDVDSTLQEGSQVRVFYYSGEMNTDTVVRDSLVVFDIIIAKSLWLINDGKPSLRPYDIADEIMKHFRDKSITGVGRLHFIEFAHLMVNEKFSGIRLFAEVTDFVANEI</sequence>
<comment type="caution">
    <text evidence="1">The sequence shown here is derived from an EMBL/GenBank/DDBJ whole genome shotgun (WGS) entry which is preliminary data.</text>
</comment>
<dbReference type="Proteomes" id="UP000226106">
    <property type="component" value="Unassembled WGS sequence"/>
</dbReference>
<evidence type="ECO:0000313" key="1">
    <source>
        <dbReference type="EMBL" id="PFT50730.1"/>
    </source>
</evidence>
<name>A0A9X7ARU0_BACTU</name>
<dbReference type="AlphaFoldDB" id="A0A9X7ARU0"/>
<proteinExistence type="predicted"/>
<gene>
    <name evidence="1" type="ORF">COK72_01565</name>
</gene>
<evidence type="ECO:0000313" key="2">
    <source>
        <dbReference type="Proteomes" id="UP000226106"/>
    </source>
</evidence>
<organism evidence="1 2">
    <name type="scientific">Bacillus thuringiensis</name>
    <dbReference type="NCBI Taxonomy" id="1428"/>
    <lineage>
        <taxon>Bacteria</taxon>
        <taxon>Bacillati</taxon>
        <taxon>Bacillota</taxon>
        <taxon>Bacilli</taxon>
        <taxon>Bacillales</taxon>
        <taxon>Bacillaceae</taxon>
        <taxon>Bacillus</taxon>
        <taxon>Bacillus cereus group</taxon>
    </lineage>
</organism>
<accession>A0A9X7ARU0</accession>
<reference evidence="1 2" key="1">
    <citation type="submission" date="2017-09" db="EMBL/GenBank/DDBJ databases">
        <title>Large-scale bioinformatics analysis of Bacillus genomes uncovers conserved roles of natural products in bacterial physiology.</title>
        <authorList>
            <consortium name="Agbiome Team Llc"/>
            <person name="Bleich R.M."/>
            <person name="Grubbs K.J."/>
            <person name="Santa Maria K.C."/>
            <person name="Allen S.E."/>
            <person name="Farag S."/>
            <person name="Shank E.A."/>
            <person name="Bowers A."/>
        </authorList>
    </citation>
    <scope>NUCLEOTIDE SEQUENCE [LARGE SCALE GENOMIC DNA]</scope>
    <source>
        <strain evidence="1 2">AFS065400</strain>
    </source>
</reference>